<accession>A0A543FPL1</accession>
<keyword evidence="2" id="KW-1185">Reference proteome</keyword>
<gene>
    <name evidence="1" type="ORF">FB388_7213</name>
</gene>
<protein>
    <submittedName>
        <fullName evidence="1">Uncharacterized protein</fullName>
    </submittedName>
</protein>
<comment type="caution">
    <text evidence="1">The sequence shown here is derived from an EMBL/GenBank/DDBJ whole genome shotgun (WGS) entry which is preliminary data.</text>
</comment>
<dbReference type="RefSeq" id="WP_142107076.1">
    <property type="nucleotide sequence ID" value="NZ_VFPH01000003.1"/>
</dbReference>
<sequence length="67" mass="7296">MLNQLHTAADLAADHRRTLQAEADAYRLARTARLAAPATGTRPAARRGWLHFLRPRGGAQRVGRAPA</sequence>
<evidence type="ECO:0000313" key="1">
    <source>
        <dbReference type="EMBL" id="TQM35771.1"/>
    </source>
</evidence>
<reference evidence="1 2" key="1">
    <citation type="submission" date="2019-06" db="EMBL/GenBank/DDBJ databases">
        <title>Sequencing the genomes of 1000 actinobacteria strains.</title>
        <authorList>
            <person name="Klenk H.-P."/>
        </authorList>
    </citation>
    <scope>NUCLEOTIDE SEQUENCE [LARGE SCALE GENOMIC DNA]</scope>
    <source>
        <strain evidence="1 2">DSM 45511</strain>
    </source>
</reference>
<dbReference type="EMBL" id="VFPH01000003">
    <property type="protein sequence ID" value="TQM35771.1"/>
    <property type="molecule type" value="Genomic_DNA"/>
</dbReference>
<dbReference type="Proteomes" id="UP000319818">
    <property type="component" value="Unassembled WGS sequence"/>
</dbReference>
<dbReference type="AlphaFoldDB" id="A0A543FPL1"/>
<name>A0A543FPL1_9PSEU</name>
<proteinExistence type="predicted"/>
<evidence type="ECO:0000313" key="2">
    <source>
        <dbReference type="Proteomes" id="UP000319818"/>
    </source>
</evidence>
<organism evidence="1 2">
    <name type="scientific">Pseudonocardia cypriaca</name>
    <dbReference type="NCBI Taxonomy" id="882449"/>
    <lineage>
        <taxon>Bacteria</taxon>
        <taxon>Bacillati</taxon>
        <taxon>Actinomycetota</taxon>
        <taxon>Actinomycetes</taxon>
        <taxon>Pseudonocardiales</taxon>
        <taxon>Pseudonocardiaceae</taxon>
        <taxon>Pseudonocardia</taxon>
    </lineage>
</organism>